<proteinExistence type="predicted"/>
<feature type="region of interest" description="Disordered" evidence="1">
    <location>
        <begin position="1041"/>
        <end position="1074"/>
    </location>
</feature>
<dbReference type="OrthoDB" id="10261663at2759"/>
<dbReference type="GO" id="GO:0005524">
    <property type="term" value="F:ATP binding"/>
    <property type="evidence" value="ECO:0007669"/>
    <property type="project" value="InterPro"/>
</dbReference>
<feature type="compositionally biased region" description="Pro residues" evidence="1">
    <location>
        <begin position="16"/>
        <end position="27"/>
    </location>
</feature>
<evidence type="ECO:0000259" key="2">
    <source>
        <dbReference type="SMART" id="SM00382"/>
    </source>
</evidence>
<dbReference type="EMBL" id="BNJQ01000031">
    <property type="protein sequence ID" value="GHP10743.1"/>
    <property type="molecule type" value="Genomic_DNA"/>
</dbReference>
<comment type="caution">
    <text evidence="3">The sequence shown here is derived from an EMBL/GenBank/DDBJ whole genome shotgun (WGS) entry which is preliminary data.</text>
</comment>
<dbReference type="Proteomes" id="UP000660262">
    <property type="component" value="Unassembled WGS sequence"/>
</dbReference>
<feature type="compositionally biased region" description="Polar residues" evidence="1">
    <location>
        <begin position="1"/>
        <end position="15"/>
    </location>
</feature>
<dbReference type="Pfam" id="PF00004">
    <property type="entry name" value="AAA"/>
    <property type="match status" value="2"/>
</dbReference>
<feature type="domain" description="AAA+ ATPase" evidence="2">
    <location>
        <begin position="544"/>
        <end position="695"/>
    </location>
</feature>
<dbReference type="Gene3D" id="1.10.8.60">
    <property type="match status" value="1"/>
</dbReference>
<dbReference type="InterPro" id="IPR003593">
    <property type="entry name" value="AAA+_ATPase"/>
</dbReference>
<evidence type="ECO:0000256" key="1">
    <source>
        <dbReference type="SAM" id="MobiDB-lite"/>
    </source>
</evidence>
<name>A0A830HVE2_9CHLO</name>
<reference evidence="3" key="1">
    <citation type="submission" date="2020-10" db="EMBL/GenBank/DDBJ databases">
        <title>Unveiling of a novel bifunctional photoreceptor, Dualchrome1, isolated from a cosmopolitan green alga.</title>
        <authorList>
            <person name="Suzuki S."/>
            <person name="Kawachi M."/>
        </authorList>
    </citation>
    <scope>NUCLEOTIDE SEQUENCE</scope>
    <source>
        <strain evidence="3">NIES 2893</strain>
    </source>
</reference>
<accession>A0A830HVE2</accession>
<feature type="region of interest" description="Disordered" evidence="1">
    <location>
        <begin position="1"/>
        <end position="32"/>
    </location>
</feature>
<dbReference type="CDD" id="cd00009">
    <property type="entry name" value="AAA"/>
    <property type="match status" value="2"/>
</dbReference>
<dbReference type="GO" id="GO:0016887">
    <property type="term" value="F:ATP hydrolysis activity"/>
    <property type="evidence" value="ECO:0007669"/>
    <property type="project" value="InterPro"/>
</dbReference>
<dbReference type="PANTHER" id="PTHR43392">
    <property type="entry name" value="AAA-TYPE ATPASE FAMILY PROTEIN / ANKYRIN REPEAT FAMILY PROTEIN"/>
    <property type="match status" value="1"/>
</dbReference>
<evidence type="ECO:0000313" key="4">
    <source>
        <dbReference type="Proteomes" id="UP000660262"/>
    </source>
</evidence>
<dbReference type="SUPFAM" id="SSF52540">
    <property type="entry name" value="P-loop containing nucleoside triphosphate hydrolases"/>
    <property type="match status" value="2"/>
</dbReference>
<dbReference type="Gene3D" id="3.40.50.300">
    <property type="entry name" value="P-loop containing nucleotide triphosphate hydrolases"/>
    <property type="match status" value="2"/>
</dbReference>
<evidence type="ECO:0000313" key="3">
    <source>
        <dbReference type="EMBL" id="GHP10743.1"/>
    </source>
</evidence>
<gene>
    <name evidence="3" type="ORF">PPROV_000947400</name>
</gene>
<protein>
    <recommendedName>
        <fullName evidence="2">AAA+ ATPase domain-containing protein</fullName>
    </recommendedName>
</protein>
<organism evidence="3 4">
    <name type="scientific">Pycnococcus provasolii</name>
    <dbReference type="NCBI Taxonomy" id="41880"/>
    <lineage>
        <taxon>Eukaryota</taxon>
        <taxon>Viridiplantae</taxon>
        <taxon>Chlorophyta</taxon>
        <taxon>Pseudoscourfieldiophyceae</taxon>
        <taxon>Pseudoscourfieldiales</taxon>
        <taxon>Pycnococcaceae</taxon>
        <taxon>Pycnococcus</taxon>
    </lineage>
</organism>
<keyword evidence="4" id="KW-1185">Reference proteome</keyword>
<dbReference type="PANTHER" id="PTHR43392:SF2">
    <property type="entry name" value="AAA-TYPE ATPASE FAMILY PROTEIN _ ANKYRIN REPEAT FAMILY PROTEIN"/>
    <property type="match status" value="1"/>
</dbReference>
<dbReference type="InterPro" id="IPR050773">
    <property type="entry name" value="CbxX/CfxQ_RuBisCO_ESX"/>
</dbReference>
<dbReference type="InterPro" id="IPR027417">
    <property type="entry name" value="P-loop_NTPase"/>
</dbReference>
<sequence length="1292" mass="140167">MSTLNNANTVRKSSIPSPPPPPPPPLPTTGGNTAAAAVVPPIVLPKWVPRELRDCLIAFINVLGEQFCHATREVLESLTPTEIYACVGKVRASVLLKIFPRIAAAGRQVVAHRRLQHVTSDKVTRDQMVGVWKKEEWLSKILAPELFDNARWKIDAYAELRIRMCEEEKLLPRSVASMINALFADALSQRRMKQDLLARDVVIMGGCGVGKRVVADLICRALLIIHGYANDIVRVTAPTSAERQTRMLSTGVLAEFRSWNEWVVGGTRRIVATAHLEDKGLADVVEKPSSNQVAAFHPPSLVISNRAVLLLPAGHLATGSSKDVKADETALKLLHEVPSAVVVITGDPAEVQHYLSLPSMKARKPHILDIGDLDMDRAYHLAKMIIDRHGLEFENHGNDDEDWLDANDVATRGRYAVVDSVSRAVQRKNERVNKAERSWLIGDWIQGNDGLLNHALSKCDCTTFADALEFGMFGLSTIKKQDFLCNADSNDDEAMTRRREKAKEAVNVELSGLVGMNEPKAWFEALKQKMRIVTLTGDRTPLNSCMNLVLTGSPGTGKTTFARLLQRFLFAHGVLPEDKFVEMNGLDLKAETVGGTAPKVKAAIESAQGGCLFLDEAYALGSVVDDAGGAGSGGIRTRDSFSQEAIRTLLTELENNRTTVMVVIAGYAKLMDAFLRSDVGLKRRFPLSVHLPDYTPAELAKIARNVAQTRFKRNFVNDELEGILAKQIANHHMHDIETHNGGLAVTLAEKAVDRQIQRIAATSTGDDDNKAAVKTSLGVLTQHDFGVSSSAAAVRLDRVVIAADPALASTTMSTCSRTAVEKEVDMLVGCDGVKAFFSKLKTNIQYVERGGDRALLHTSLCIVLTGSPGTGKTTIARLLHRWLFAHGILPRDQFVEKNALELKGAFLGQTAPTVREVCASADGGCLFLDEAHALAFAPGGFVGDRFGGEAVQTLLTEIERRKERMLTILAGYKEDMATMLKTDVGLARRFSVMIHLHDLSCEQIAEVALQRTSSRFNLQINAEDAAHSVAAAAAIHHNNTTAAETPPRRVRRKTGDRWQNGAAGGGGGEAANKTKEKHAIVDKKQEDDPWRKVIVALGEDIASKYSRELMSMQNGGLGVQIAELAYGRLAARVVRDGIDAKSPEGRTLDFVQDFGIGDATVKVCSSGDHVMAVATTAAAKSAHQRKRKLLLHDDAVDAAGGGVAPPPPKLTLKDKDKQTTSSSSDESGDEAGDGDEQSKLRAIGLCPQGFNWSRIFQLLPTGTCGLCAASFAHGWRCEGGTHYVCATCLQQQ</sequence>
<dbReference type="SMART" id="SM00382">
    <property type="entry name" value="AAA"/>
    <property type="match status" value="2"/>
</dbReference>
<feature type="compositionally biased region" description="Acidic residues" evidence="1">
    <location>
        <begin position="1226"/>
        <end position="1235"/>
    </location>
</feature>
<feature type="region of interest" description="Disordered" evidence="1">
    <location>
        <begin position="1197"/>
        <end position="1236"/>
    </location>
</feature>
<dbReference type="InterPro" id="IPR003959">
    <property type="entry name" value="ATPase_AAA_core"/>
</dbReference>
<feature type="domain" description="AAA+ ATPase" evidence="2">
    <location>
        <begin position="858"/>
        <end position="1000"/>
    </location>
</feature>